<organism evidence="4 5">
    <name type="scientific">Parastrongyloides trichosuri</name>
    <name type="common">Possum-specific nematode worm</name>
    <dbReference type="NCBI Taxonomy" id="131310"/>
    <lineage>
        <taxon>Eukaryota</taxon>
        <taxon>Metazoa</taxon>
        <taxon>Ecdysozoa</taxon>
        <taxon>Nematoda</taxon>
        <taxon>Chromadorea</taxon>
        <taxon>Rhabditida</taxon>
        <taxon>Tylenchina</taxon>
        <taxon>Panagrolaimomorpha</taxon>
        <taxon>Strongyloidoidea</taxon>
        <taxon>Strongyloididae</taxon>
        <taxon>Parastrongyloides</taxon>
    </lineage>
</organism>
<dbReference type="GO" id="GO:0005576">
    <property type="term" value="C:extracellular region"/>
    <property type="evidence" value="ECO:0007669"/>
    <property type="project" value="InterPro"/>
</dbReference>
<dbReference type="PANTHER" id="PTHR10334">
    <property type="entry name" value="CYSTEINE-RICH SECRETORY PROTEIN-RELATED"/>
    <property type="match status" value="1"/>
</dbReference>
<dbReference type="InterPro" id="IPR034113">
    <property type="entry name" value="SCP_GAPR1-like"/>
</dbReference>
<evidence type="ECO:0000256" key="1">
    <source>
        <dbReference type="SAM" id="MobiDB-lite"/>
    </source>
</evidence>
<dbReference type="WBParaSite" id="PTRK_0001605400.1">
    <property type="protein sequence ID" value="PTRK_0001605400.1"/>
    <property type="gene ID" value="PTRK_0001605400"/>
</dbReference>
<protein>
    <submittedName>
        <fullName evidence="5">SCP domain-containing protein</fullName>
    </submittedName>
</protein>
<dbReference type="InterPro" id="IPR035940">
    <property type="entry name" value="CAP_sf"/>
</dbReference>
<dbReference type="InterPro" id="IPR002413">
    <property type="entry name" value="V5_allergen-like"/>
</dbReference>
<dbReference type="FunFam" id="3.40.33.10:FF:000010">
    <property type="entry name" value="Predicted protein"/>
    <property type="match status" value="1"/>
</dbReference>
<dbReference type="Pfam" id="PF00188">
    <property type="entry name" value="CAP"/>
    <property type="match status" value="1"/>
</dbReference>
<dbReference type="PRINTS" id="PR00837">
    <property type="entry name" value="V5TPXLIKE"/>
</dbReference>
<dbReference type="InterPro" id="IPR001283">
    <property type="entry name" value="CRISP-related"/>
</dbReference>
<dbReference type="CDD" id="cd05382">
    <property type="entry name" value="CAP_GAPR1-like"/>
    <property type="match status" value="1"/>
</dbReference>
<evidence type="ECO:0000313" key="5">
    <source>
        <dbReference type="WBParaSite" id="PTRK_0001605400.1"/>
    </source>
</evidence>
<keyword evidence="4" id="KW-1185">Reference proteome</keyword>
<dbReference type="SUPFAM" id="SSF55797">
    <property type="entry name" value="PR-1-like"/>
    <property type="match status" value="1"/>
</dbReference>
<dbReference type="AlphaFoldDB" id="A0A0N5A344"/>
<keyword evidence="2" id="KW-0732">Signal</keyword>
<evidence type="ECO:0000256" key="2">
    <source>
        <dbReference type="SAM" id="SignalP"/>
    </source>
</evidence>
<feature type="chain" id="PRO_5005892833" evidence="2">
    <location>
        <begin position="17"/>
        <end position="327"/>
    </location>
</feature>
<evidence type="ECO:0000259" key="3">
    <source>
        <dbReference type="SMART" id="SM00198"/>
    </source>
</evidence>
<proteinExistence type="predicted"/>
<dbReference type="STRING" id="131310.A0A0N5A344"/>
<dbReference type="SMART" id="SM00198">
    <property type="entry name" value="SCP"/>
    <property type="match status" value="1"/>
</dbReference>
<feature type="compositionally biased region" description="Low complexity" evidence="1">
    <location>
        <begin position="149"/>
        <end position="169"/>
    </location>
</feature>
<feature type="signal peptide" evidence="2">
    <location>
        <begin position="1"/>
        <end position="16"/>
    </location>
</feature>
<name>A0A0N5A344_PARTI</name>
<sequence>MKLLFIISLFTVSIYAVTKNYTINIEYDGNKAVYHFKGIKFYSFEWVMVYLKKYHYDSTHKKVPATQLPIDKKSQTTITPKQKTQKTIKPISSTKKSPTKKITKKTTIKGSVTKHPNTTRRPSTKGPLTSKKPQTKSPITSKKPQTKNPITTKKPLTTSPITTPSEITKNPSEKRPFVPDHKDSAFFRTIKEHIFNETNYYRRRHHVGPVSWNTTIADKAQAYANHLAKVDNGLVHDSDHTYGENLLYCMKQSLKRTVKWWYEEIEDYNFKTHTSNGVTGHFTQLIWKETNEMGCGVSHGKEVSYVVCKYYPPGNMYGEYEKNVFNF</sequence>
<feature type="compositionally biased region" description="Basic and acidic residues" evidence="1">
    <location>
        <begin position="171"/>
        <end position="180"/>
    </location>
</feature>
<feature type="region of interest" description="Disordered" evidence="1">
    <location>
        <begin position="73"/>
        <end position="180"/>
    </location>
</feature>
<dbReference type="InterPro" id="IPR014044">
    <property type="entry name" value="CAP_dom"/>
</dbReference>
<feature type="compositionally biased region" description="Low complexity" evidence="1">
    <location>
        <begin position="75"/>
        <end position="96"/>
    </location>
</feature>
<dbReference type="Gene3D" id="3.40.33.10">
    <property type="entry name" value="CAP"/>
    <property type="match status" value="1"/>
</dbReference>
<reference evidence="5" key="1">
    <citation type="submission" date="2017-02" db="UniProtKB">
        <authorList>
            <consortium name="WormBaseParasite"/>
        </authorList>
    </citation>
    <scope>IDENTIFICATION</scope>
</reference>
<dbReference type="PROSITE" id="PS01009">
    <property type="entry name" value="CRISP_1"/>
    <property type="match status" value="1"/>
</dbReference>
<dbReference type="InterPro" id="IPR018244">
    <property type="entry name" value="Allrgn_V5/Tpx1_CS"/>
</dbReference>
<feature type="compositionally biased region" description="Polar residues" evidence="1">
    <location>
        <begin position="131"/>
        <end position="148"/>
    </location>
</feature>
<evidence type="ECO:0000313" key="4">
    <source>
        <dbReference type="Proteomes" id="UP000038045"/>
    </source>
</evidence>
<feature type="compositionally biased region" description="Basic residues" evidence="1">
    <location>
        <begin position="97"/>
        <end position="107"/>
    </location>
</feature>
<feature type="domain" description="SCP" evidence="3">
    <location>
        <begin position="189"/>
        <end position="318"/>
    </location>
</feature>
<dbReference type="PRINTS" id="PR00838">
    <property type="entry name" value="V5ALLERGEN"/>
</dbReference>
<accession>A0A0N5A344</accession>
<dbReference type="Proteomes" id="UP000038045">
    <property type="component" value="Unplaced"/>
</dbReference>